<comment type="caution">
    <text evidence="1">The sequence shown here is derived from an EMBL/GenBank/DDBJ whole genome shotgun (WGS) entry which is preliminary data.</text>
</comment>
<sequence length="109" mass="12140">MDIDMIRVIRRDPRIPIVLVLPPGEGKGRGKLASDREGSVTCHMGTQFCFRVYDVPYLLCDLVCDALCLSCDLTLEDALQVMELMELAKCVEITSHSYNLAKECGKCLS</sequence>
<accession>A0A5A7SQQ8</accession>
<dbReference type="EMBL" id="SSTE01022447">
    <property type="protein sequence ID" value="KAA0031891.1"/>
    <property type="molecule type" value="Genomic_DNA"/>
</dbReference>
<proteinExistence type="predicted"/>
<dbReference type="AlphaFoldDB" id="A0A5A7SQQ8"/>
<name>A0A5A7SQQ8_CUCMM</name>
<organism evidence="1 2">
    <name type="scientific">Cucumis melo var. makuwa</name>
    <name type="common">Oriental melon</name>
    <dbReference type="NCBI Taxonomy" id="1194695"/>
    <lineage>
        <taxon>Eukaryota</taxon>
        <taxon>Viridiplantae</taxon>
        <taxon>Streptophyta</taxon>
        <taxon>Embryophyta</taxon>
        <taxon>Tracheophyta</taxon>
        <taxon>Spermatophyta</taxon>
        <taxon>Magnoliopsida</taxon>
        <taxon>eudicotyledons</taxon>
        <taxon>Gunneridae</taxon>
        <taxon>Pentapetalae</taxon>
        <taxon>rosids</taxon>
        <taxon>fabids</taxon>
        <taxon>Cucurbitales</taxon>
        <taxon>Cucurbitaceae</taxon>
        <taxon>Benincaseae</taxon>
        <taxon>Cucumis</taxon>
    </lineage>
</organism>
<reference evidence="1 2" key="1">
    <citation type="submission" date="2019-08" db="EMBL/GenBank/DDBJ databases">
        <title>Draft genome sequences of two oriental melons (Cucumis melo L. var makuwa).</title>
        <authorList>
            <person name="Kwon S.-Y."/>
        </authorList>
    </citation>
    <scope>NUCLEOTIDE SEQUENCE [LARGE SCALE GENOMIC DNA]</scope>
    <source>
        <strain evidence="2">cv. SW 3</strain>
        <tissue evidence="1">Leaf</tissue>
    </source>
</reference>
<evidence type="ECO:0000313" key="2">
    <source>
        <dbReference type="Proteomes" id="UP000321393"/>
    </source>
</evidence>
<gene>
    <name evidence="1" type="ORF">E6C27_scaffold218G00080</name>
</gene>
<protein>
    <submittedName>
        <fullName evidence="1">Uncharacterized protein</fullName>
    </submittedName>
</protein>
<dbReference type="Proteomes" id="UP000321393">
    <property type="component" value="Unassembled WGS sequence"/>
</dbReference>
<evidence type="ECO:0000313" key="1">
    <source>
        <dbReference type="EMBL" id="KAA0031891.1"/>
    </source>
</evidence>